<accession>A0A0T6LQ43</accession>
<dbReference type="PANTHER" id="PTHR10138">
    <property type="entry name" value="TRYPTOPHAN 2,3-DIOXYGENASE"/>
    <property type="match status" value="1"/>
</dbReference>
<organism evidence="3 4">
    <name type="scientific">Wenjunlia vitaminophila</name>
    <name type="common">Streptomyces vitaminophilus</name>
    <dbReference type="NCBI Taxonomy" id="76728"/>
    <lineage>
        <taxon>Bacteria</taxon>
        <taxon>Bacillati</taxon>
        <taxon>Actinomycetota</taxon>
        <taxon>Actinomycetes</taxon>
        <taxon>Kitasatosporales</taxon>
        <taxon>Streptomycetaceae</taxon>
        <taxon>Wenjunlia</taxon>
    </lineage>
</organism>
<feature type="binding site" evidence="1">
    <location>
        <position position="267"/>
    </location>
    <ligand>
        <name>substrate</name>
    </ligand>
</feature>
<dbReference type="HAMAP" id="MF_01972">
    <property type="entry name" value="T23O"/>
    <property type="match status" value="1"/>
</dbReference>
<evidence type="ECO:0000313" key="3">
    <source>
        <dbReference type="EMBL" id="KRV48160.1"/>
    </source>
</evidence>
<dbReference type="Gene3D" id="1.20.58.480">
    <property type="match status" value="1"/>
</dbReference>
<comment type="caution">
    <text evidence="3">The sequence shown here is derived from an EMBL/GenBank/DDBJ whole genome shotgun (WGS) entry which is preliminary data.</text>
</comment>
<protein>
    <recommendedName>
        <fullName evidence="1">Tryptophan 2,3-dioxygenase</fullName>
        <shortName evidence="1">TDO</shortName>
        <ecNumber evidence="1">1.13.11.11</ecNumber>
    </recommendedName>
    <alternativeName>
        <fullName evidence="1">Tryptamin 2,3-dioxygenase</fullName>
    </alternativeName>
    <alternativeName>
        <fullName evidence="1">Tryptophan oxygenase</fullName>
        <shortName evidence="1">TO</shortName>
        <shortName evidence="1">TRPO</shortName>
    </alternativeName>
    <alternativeName>
        <fullName evidence="1">Tryptophan pyrrolase</fullName>
    </alternativeName>
    <alternativeName>
        <fullName evidence="1">Tryptophanase</fullName>
    </alternativeName>
</protein>
<dbReference type="Proteomes" id="UP000050867">
    <property type="component" value="Unassembled WGS sequence"/>
</dbReference>
<evidence type="ECO:0000256" key="1">
    <source>
        <dbReference type="HAMAP-Rule" id="MF_01972"/>
    </source>
</evidence>
<sequence>MRTNDPQRGGGDSPCPIGEPRPAPVPGTSDPDLEPRNSAYTAYASVDTVLSLQHPRTNAPTEHGFLILTQVKELLFKLLHTELNTARDYLMADRLDDVLWTLRRANRVQQMLLSCWEWFSALAPGEFASFRDVLGPASGFQSFSYRRLEFLLGNKNPQLAKLHQRTPQYAEVLAALNEPSLYDEVLRYMARRGHAVPPTLLERDFSVPYEPDAKVAEAWRLVYEQPGEDHGMFLLGEALVDTASLFARWRYTHLLTVQRVLGDKRGTGGTDGAPWLSRIAEHRFFPELWSMRSTM</sequence>
<dbReference type="InterPro" id="IPR004981">
    <property type="entry name" value="Trp_2_3_dOase"/>
</dbReference>
<dbReference type="EC" id="1.13.11.11" evidence="1"/>
<comment type="pathway">
    <text evidence="1">Amino-acid degradation; L-tryptophan degradation via kynurenine pathway; L-kynurenine from L-tryptophan: step 1/2.</text>
</comment>
<keyword evidence="4" id="KW-1185">Reference proteome</keyword>
<keyword evidence="1" id="KW-0560">Oxidoreductase</keyword>
<gene>
    <name evidence="1" type="primary">kynA</name>
    <name evidence="3" type="ORF">AQ490_26210</name>
</gene>
<comment type="cofactor">
    <cofactor evidence="1">
        <name>heme</name>
        <dbReference type="ChEBI" id="CHEBI:30413"/>
    </cofactor>
    <text evidence="1">Binds 1 heme group per subunit.</text>
</comment>
<dbReference type="GO" id="GO:0046872">
    <property type="term" value="F:metal ion binding"/>
    <property type="evidence" value="ECO:0007669"/>
    <property type="project" value="UniProtKB-KW"/>
</dbReference>
<feature type="binding site" evidence="1">
    <location>
        <position position="131"/>
    </location>
    <ligand>
        <name>substrate</name>
    </ligand>
</feature>
<comment type="function">
    <text evidence="1">Heme-dependent dioxygenase that catalyzes the oxidative cleavage of the L-tryptophan (L-Trp) pyrrole ring and converts L-tryptophan to N-formyl-L-kynurenine. Catalyzes the oxidative cleavage of the indole moiety.</text>
</comment>
<evidence type="ECO:0000256" key="2">
    <source>
        <dbReference type="SAM" id="MobiDB-lite"/>
    </source>
</evidence>
<reference evidence="3 4" key="1">
    <citation type="submission" date="2015-10" db="EMBL/GenBank/DDBJ databases">
        <title>Draft genome sequence of pyrrolomycin-producing Streptomyces vitaminophilus.</title>
        <authorList>
            <person name="Graham D.E."/>
            <person name="Mahan K.M."/>
            <person name="Klingeman D.M."/>
            <person name="Hettich R.L."/>
            <person name="Parry R.J."/>
        </authorList>
    </citation>
    <scope>NUCLEOTIDE SEQUENCE [LARGE SCALE GENOMIC DNA]</scope>
    <source>
        <strain evidence="3 4">ATCC 31673</strain>
    </source>
</reference>
<name>A0A0T6LQ43_WENVI</name>
<keyword evidence="1" id="KW-0479">Metal-binding</keyword>
<keyword evidence="1" id="KW-0349">Heme</keyword>
<dbReference type="AlphaFoldDB" id="A0A0T6LQ43"/>
<dbReference type="eggNOG" id="COG3483">
    <property type="taxonomic scope" value="Bacteria"/>
</dbReference>
<keyword evidence="1" id="KW-0823">Tryptophan catabolism</keyword>
<dbReference type="GO" id="GO:0004833">
    <property type="term" value="F:L-tryptophan 2,3-dioxygenase activity"/>
    <property type="evidence" value="ECO:0007669"/>
    <property type="project" value="UniProtKB-UniRule"/>
</dbReference>
<dbReference type="PANTHER" id="PTHR10138:SF0">
    <property type="entry name" value="TRYPTOPHAN 2,3-DIOXYGENASE"/>
    <property type="match status" value="1"/>
</dbReference>
<dbReference type="Pfam" id="PF03301">
    <property type="entry name" value="Trp_dioxygenase"/>
    <property type="match status" value="2"/>
</dbReference>
<dbReference type="SUPFAM" id="SSF140959">
    <property type="entry name" value="Indolic compounds 2,3-dioxygenase-like"/>
    <property type="match status" value="1"/>
</dbReference>
<dbReference type="EMBL" id="LLZU01000028">
    <property type="protein sequence ID" value="KRV48160.1"/>
    <property type="molecule type" value="Genomic_DNA"/>
</dbReference>
<dbReference type="GO" id="GO:0020037">
    <property type="term" value="F:heme binding"/>
    <property type="evidence" value="ECO:0007669"/>
    <property type="project" value="UniProtKB-UniRule"/>
</dbReference>
<feature type="region of interest" description="Disordered" evidence="2">
    <location>
        <begin position="1"/>
        <end position="36"/>
    </location>
</feature>
<comment type="catalytic activity">
    <reaction evidence="1">
        <text>L-tryptophan + O2 = N-formyl-L-kynurenine</text>
        <dbReference type="Rhea" id="RHEA:24536"/>
        <dbReference type="ChEBI" id="CHEBI:15379"/>
        <dbReference type="ChEBI" id="CHEBI:57912"/>
        <dbReference type="ChEBI" id="CHEBI:58629"/>
        <dbReference type="EC" id="1.13.11.11"/>
    </reaction>
</comment>
<dbReference type="GO" id="GO:0019441">
    <property type="term" value="P:L-tryptophan catabolic process to kynurenine"/>
    <property type="evidence" value="ECO:0007669"/>
    <property type="project" value="UniProtKB-UniRule"/>
</dbReference>
<keyword evidence="1" id="KW-0408">Iron</keyword>
<feature type="binding site" description="axial binding residue" evidence="1">
    <location>
        <position position="253"/>
    </location>
    <ligand>
        <name>heme</name>
        <dbReference type="ChEBI" id="CHEBI:30413"/>
    </ligand>
    <ligandPart>
        <name>Fe</name>
        <dbReference type="ChEBI" id="CHEBI:18248"/>
    </ligandPart>
</feature>
<dbReference type="UniPathway" id="UPA00333">
    <property type="reaction ID" value="UER00453"/>
</dbReference>
<dbReference type="STRING" id="76728.AQ490_26210"/>
<dbReference type="InterPro" id="IPR037217">
    <property type="entry name" value="Trp/Indoleamine_2_3_dOase-like"/>
</dbReference>
<dbReference type="RefSeq" id="WP_018384934.1">
    <property type="nucleotide sequence ID" value="NZ_LLZU01000028.1"/>
</dbReference>
<comment type="subunit">
    <text evidence="1">Homotetramer.</text>
</comment>
<proteinExistence type="inferred from homology"/>
<dbReference type="GO" id="GO:0019442">
    <property type="term" value="P:L-tryptophan catabolic process to acetyl-CoA"/>
    <property type="evidence" value="ECO:0007669"/>
    <property type="project" value="TreeGrafter"/>
</dbReference>
<keyword evidence="1 3" id="KW-0223">Dioxygenase</keyword>
<evidence type="ECO:0000313" key="4">
    <source>
        <dbReference type="Proteomes" id="UP000050867"/>
    </source>
</evidence>
<comment type="similarity">
    <text evidence="1">Belongs to the tryptophan 2,3-dioxygenase family.</text>
</comment>
<comment type="caution">
    <text evidence="1">Lacks conserved residue(s) required for the propagation of feature annotation.</text>
</comment>